<evidence type="ECO:0000313" key="3">
    <source>
        <dbReference type="Proteomes" id="UP000584867"/>
    </source>
</evidence>
<evidence type="ECO:0008006" key="4">
    <source>
        <dbReference type="Google" id="ProtNLM"/>
    </source>
</evidence>
<name>A0A7W7ZM29_9BACT</name>
<protein>
    <recommendedName>
        <fullName evidence="4">Pectate lyase superfamily protein domain-containing protein</fullName>
    </recommendedName>
</protein>
<keyword evidence="1" id="KW-0732">Signal</keyword>
<evidence type="ECO:0000313" key="2">
    <source>
        <dbReference type="EMBL" id="MBB5062437.1"/>
    </source>
</evidence>
<dbReference type="EMBL" id="JACHIO010000003">
    <property type="protein sequence ID" value="MBB5062437.1"/>
    <property type="molecule type" value="Genomic_DNA"/>
</dbReference>
<sequence length="775" mass="80189">MKNLFCLLFILAVPVYGQGVSGTNATKGSPADVPTEGAKGNLAVPSLPGFTQKGSTTVLDRDDQLRLSLNPEQFGAAGTGSGENGDDCAAINLAIQYAAQGAGLNTPKVVHLNGRNYRCSKANYQILMPRDFGDYSRASAGEGAQFSLDIVNGSIQSCGISGGKGYNPKGWIIGQIKDASYHGSGGSVYALTDNNGVPIPGSCVVDSAGINYPPTGVDVYSFAQGADGATVMATMSDGTFTSATSISNSTGMPQGNGYPSFAFGLPAGLVCKIKPQFAGTAGKSGLSVSALTSVRVTAPGSGCTYNGTASAKVPIWVGESVGEGTAQAKNIAPSSAVTIGCAIQLRAGVSIEGDGGTIQTDWQTGVYGPNEIVALCDAYGNQARNISIRDIHLAAPAGIWLSGTTNNFTVENVTEQYATPRVQGPKTYIPGSGGGLFFYAAQTGPGTVIDNISNYASGGIVVGGQYTSRGEFGLGSMGGTNVSSGGGIYTYAVSGSADGLVINNFRQYQQYGNSYNALLDQFFEKFVWHGDFTPASTPKAANGQGVCPTTLTPQVRSVDYLFGAGNSSRFQCYRGISDRAITILSRSPYVSQNVSISNVWQDKGYRSPIIASVTNSRFSMVRMPALGNTYKDPFIPPGTKAVAVIETPTNLPSGPVNRFEGISNPDPGRSHFTTTLLGTSFSDDRTASSSWDMVAGMPSGGHIITIQNIFGKAGSLKFKHNLGTPNPISNCYSTDSTSAPSVALIPGDINNVLVTSSAAATVVCIFQFAPAPGSY</sequence>
<reference evidence="2 3" key="1">
    <citation type="submission" date="2020-08" db="EMBL/GenBank/DDBJ databases">
        <title>Genomic Encyclopedia of Type Strains, Phase IV (KMG-V): Genome sequencing to study the core and pangenomes of soil and plant-associated prokaryotes.</title>
        <authorList>
            <person name="Whitman W."/>
        </authorList>
    </citation>
    <scope>NUCLEOTIDE SEQUENCE [LARGE SCALE GENOMIC DNA]</scope>
    <source>
        <strain evidence="2 3">X5P3</strain>
    </source>
</reference>
<accession>A0A7W7ZM29</accession>
<dbReference type="Proteomes" id="UP000584867">
    <property type="component" value="Unassembled WGS sequence"/>
</dbReference>
<organism evidence="2 3">
    <name type="scientific">Granulicella mallensis</name>
    <dbReference type="NCBI Taxonomy" id="940614"/>
    <lineage>
        <taxon>Bacteria</taxon>
        <taxon>Pseudomonadati</taxon>
        <taxon>Acidobacteriota</taxon>
        <taxon>Terriglobia</taxon>
        <taxon>Terriglobales</taxon>
        <taxon>Acidobacteriaceae</taxon>
        <taxon>Granulicella</taxon>
    </lineage>
</organism>
<dbReference type="AlphaFoldDB" id="A0A7W7ZM29"/>
<evidence type="ECO:0000256" key="1">
    <source>
        <dbReference type="SAM" id="SignalP"/>
    </source>
</evidence>
<feature type="signal peptide" evidence="1">
    <location>
        <begin position="1"/>
        <end position="17"/>
    </location>
</feature>
<proteinExistence type="predicted"/>
<gene>
    <name evidence="2" type="ORF">HDF15_000767</name>
</gene>
<dbReference type="RefSeq" id="WP_184252921.1">
    <property type="nucleotide sequence ID" value="NZ_JACHIO010000003.1"/>
</dbReference>
<comment type="caution">
    <text evidence="2">The sequence shown here is derived from an EMBL/GenBank/DDBJ whole genome shotgun (WGS) entry which is preliminary data.</text>
</comment>
<feature type="chain" id="PRO_5031118192" description="Pectate lyase superfamily protein domain-containing protein" evidence="1">
    <location>
        <begin position="18"/>
        <end position="775"/>
    </location>
</feature>